<evidence type="ECO:0000256" key="8">
    <source>
        <dbReference type="ARBA" id="ARBA00022737"/>
    </source>
</evidence>
<dbReference type="UniPathway" id="UPA00011"/>
<feature type="domain" description="Carrier" evidence="12">
    <location>
        <begin position="1054"/>
        <end position="1130"/>
    </location>
</feature>
<dbReference type="InterPro" id="IPR029058">
    <property type="entry name" value="AB_hydrolase_fold"/>
</dbReference>
<dbReference type="NCBIfam" id="TIGR01733">
    <property type="entry name" value="AA-adenyl-dom"/>
    <property type="match status" value="1"/>
</dbReference>
<dbReference type="Gene3D" id="1.10.1200.10">
    <property type="entry name" value="ACP-like"/>
    <property type="match status" value="1"/>
</dbReference>
<keyword evidence="7" id="KW-0436">Ligase</keyword>
<dbReference type="Gene3D" id="3.40.50.1820">
    <property type="entry name" value="alpha/beta hydrolase"/>
    <property type="match status" value="1"/>
</dbReference>
<evidence type="ECO:0000313" key="13">
    <source>
        <dbReference type="EMBL" id="BBX53010.1"/>
    </source>
</evidence>
<keyword evidence="6" id="KW-0597">Phosphoprotein</keyword>
<keyword evidence="9" id="KW-0378">Hydrolase</keyword>
<dbReference type="InterPro" id="IPR000873">
    <property type="entry name" value="AMP-dep_synth/lig_dom"/>
</dbReference>
<dbReference type="Gene3D" id="3.40.50.12780">
    <property type="entry name" value="N-terminal domain of ligase-like"/>
    <property type="match status" value="1"/>
</dbReference>
<keyword evidence="8" id="KW-0677">Repeat</keyword>
<dbReference type="InterPro" id="IPR042099">
    <property type="entry name" value="ANL_N_sf"/>
</dbReference>
<dbReference type="InterPro" id="IPR010071">
    <property type="entry name" value="AA_adenyl_dom"/>
</dbReference>
<gene>
    <name evidence="13" type="ORF">MPOR_40360</name>
</gene>
<dbReference type="PROSITE" id="PS00455">
    <property type="entry name" value="AMP_BINDING"/>
    <property type="match status" value="1"/>
</dbReference>
<reference evidence="13 14" key="1">
    <citation type="journal article" date="2019" name="Emerg. Microbes Infect.">
        <title>Comprehensive subspecies identification of 175 nontuberculous mycobacteria species based on 7547 genomic profiles.</title>
        <authorList>
            <person name="Matsumoto Y."/>
            <person name="Kinjo T."/>
            <person name="Motooka D."/>
            <person name="Nabeya D."/>
            <person name="Jung N."/>
            <person name="Uechi K."/>
            <person name="Horii T."/>
            <person name="Iida T."/>
            <person name="Fujita J."/>
            <person name="Nakamura S."/>
        </authorList>
    </citation>
    <scope>NUCLEOTIDE SEQUENCE [LARGE SCALE GENOMIC DNA]</scope>
    <source>
        <strain evidence="13 14">JCM 12603</strain>
    </source>
</reference>
<proteinExistence type="inferred from homology"/>
<evidence type="ECO:0000256" key="2">
    <source>
        <dbReference type="ARBA" id="ARBA00005102"/>
    </source>
</evidence>
<dbReference type="GO" id="GO:0072330">
    <property type="term" value="P:monocarboxylic acid biosynthetic process"/>
    <property type="evidence" value="ECO:0007669"/>
    <property type="project" value="UniProtKB-ARBA"/>
</dbReference>
<dbReference type="SUPFAM" id="SSF56801">
    <property type="entry name" value="Acetyl-CoA synthetase-like"/>
    <property type="match status" value="1"/>
</dbReference>
<evidence type="ECO:0000256" key="11">
    <source>
        <dbReference type="SAM" id="MobiDB-lite"/>
    </source>
</evidence>
<comment type="similarity">
    <text evidence="3">Belongs to the ATP-dependent AMP-binding enzyme family. MbtB subfamily.</text>
</comment>
<dbReference type="InterPro" id="IPR057737">
    <property type="entry name" value="Condensation_MtbB-like"/>
</dbReference>
<feature type="domain" description="Carrier" evidence="12">
    <location>
        <begin position="2"/>
        <end position="78"/>
    </location>
</feature>
<dbReference type="InterPro" id="IPR045851">
    <property type="entry name" value="AMP-bd_C_sf"/>
</dbReference>
<dbReference type="FunFam" id="3.40.50.12780:FF:000012">
    <property type="entry name" value="Non-ribosomal peptide synthetase"/>
    <property type="match status" value="1"/>
</dbReference>
<dbReference type="SUPFAM" id="SSF52777">
    <property type="entry name" value="CoA-dependent acyltransferases"/>
    <property type="match status" value="2"/>
</dbReference>
<evidence type="ECO:0000256" key="7">
    <source>
        <dbReference type="ARBA" id="ARBA00022598"/>
    </source>
</evidence>
<dbReference type="CDD" id="cd19535">
    <property type="entry name" value="Cyc_NRPS"/>
    <property type="match status" value="1"/>
</dbReference>
<evidence type="ECO:0000256" key="6">
    <source>
        <dbReference type="ARBA" id="ARBA00022553"/>
    </source>
</evidence>
<dbReference type="SUPFAM" id="SSF47336">
    <property type="entry name" value="ACP-like"/>
    <property type="match status" value="2"/>
</dbReference>
<sequence>MGVAVTRAQTVRDEVAELLGMSADELDPHADLIASGLDSIRMMSLSGRWRRQGISVGFADLAANPTVAAWADLVAAHDATTPTDTAPTDTTGSPGADGSSSRNDHTEDGDPFPLAPIQHALWVGRNDDQQLGGVAAHLYVEFDGAGVDPERLRHAAARLARRHPMLRVEILPDGTQRVGERSLPVTVFDLRDLDLAAAQRRLDEIRDAKSHQMLVDEVLELSLSLLPDGSTRLHVDLDMQAADAVSYRNFMSDLAVFYNGGTLPELGYTYRQYRAQVAADNAQSEADRRWWAERIPELPEGPALPLVPRDEQADPRRGTRRWHIFDVETRDALFAAAHRRGITPAMAVAASYAGTLARWSTNRRFLLNLPMFGREQFHADVDKLVGDFTSSLMLDVDLTDAATPAARARVLQRALHASAAHSHYSGLSVLRDLTRHHGTPVLAPIVYTSALGLGDLFAGEVTEQFGKPVWTISQGPQVLIDAQATPVAEGLMINWDVREDAFRPGVADAMFAHHIAELERLAANETAWETPDQPAVTPEQQTARDAVNAVQAPRSGDALHDGFFQRAQLQPDSPAVYSSAGDLTYGQLREQVLEVAAGLTVAGVRPGDTVAVMGPKGAEQVTALLAILAAGAVYVPVGIDHPDERAERMLAGAGVRMALVCGDEPPTGLPALTVAEARRVGRHEAGFQPGPAQPDDLAYILFTSGSTGEPKGVEMTHSAAMNTVEFINAHFEIGPQDRCLALSTLECDLSVLDVFAMLRAGGSLVVVDEAHRRDPDTWARLIEAHQVTVLHFMPGWLEMLVEVAGDLSSVRVVPTGGDWVRPQMVRELRERAPHMRFAGLGGATETATHNTICDVREIPADWSSVPLGVPLPNNECRVVGPDGQDCPDWVPGELWVGGRGIARGYSGRPDLTAERFVEHGGRRWYRTGDLVRYRPGGVIEFVGRTDHRIKISGYRVELGEVESALRRIDGVDSAVAAVVPTEGRDVLAALVCAAAEPGQIADKLADLVPPHMVPQIIVCAPRIPFTVGGKIDRAAVARELRNADVLATVAGYRAPATPLESALSSIVGEVLGRESIGADDDFFSVGGDSVLATQVVARIRTWLDTPSVMVADIFATRTVSALAARMSANEPNSSRLDEVAALYLEVAEMDNADVIAALESTR</sequence>
<dbReference type="Gene3D" id="3.30.300.30">
    <property type="match status" value="1"/>
</dbReference>
<dbReference type="GO" id="GO:0005737">
    <property type="term" value="C:cytoplasm"/>
    <property type="evidence" value="ECO:0007669"/>
    <property type="project" value="TreeGrafter"/>
</dbReference>
<dbReference type="Proteomes" id="UP000466785">
    <property type="component" value="Chromosome"/>
</dbReference>
<name>A0A6N4VG92_9MYCO</name>
<dbReference type="PROSITE" id="PS50075">
    <property type="entry name" value="CARRIER"/>
    <property type="match status" value="2"/>
</dbReference>
<feature type="compositionally biased region" description="Low complexity" evidence="11">
    <location>
        <begin position="80"/>
        <end position="91"/>
    </location>
</feature>
<feature type="region of interest" description="Disordered" evidence="11">
    <location>
        <begin position="80"/>
        <end position="113"/>
    </location>
</feature>
<evidence type="ECO:0000256" key="10">
    <source>
        <dbReference type="ARBA" id="ARBA00033440"/>
    </source>
</evidence>
<evidence type="ECO:0000259" key="12">
    <source>
        <dbReference type="PROSITE" id="PS50075"/>
    </source>
</evidence>
<dbReference type="InterPro" id="IPR020806">
    <property type="entry name" value="PKS_PP-bd"/>
</dbReference>
<comment type="pathway">
    <text evidence="2">Siderophore biosynthesis; mycobactin biosynthesis.</text>
</comment>
<keyword evidence="14" id="KW-1185">Reference proteome</keyword>
<evidence type="ECO:0000256" key="3">
    <source>
        <dbReference type="ARBA" id="ARBA00007380"/>
    </source>
</evidence>
<protein>
    <recommendedName>
        <fullName evidence="4">Phenyloxazoline synthase MbtB</fullName>
    </recommendedName>
    <alternativeName>
        <fullName evidence="10">Mycobactin synthetase protein B</fullName>
    </alternativeName>
</protein>
<dbReference type="Pfam" id="PF00668">
    <property type="entry name" value="Condensation"/>
    <property type="match status" value="1"/>
</dbReference>
<dbReference type="Gene3D" id="3.30.559.30">
    <property type="entry name" value="Nonribosomal peptide synthetase, condensation domain"/>
    <property type="match status" value="1"/>
</dbReference>
<keyword evidence="5" id="KW-0596">Phosphopantetheine</keyword>
<dbReference type="InterPro" id="IPR001242">
    <property type="entry name" value="Condensation_dom"/>
</dbReference>
<dbReference type="AlphaFoldDB" id="A0A6N4VG92"/>
<dbReference type="GO" id="GO:0008610">
    <property type="term" value="P:lipid biosynthetic process"/>
    <property type="evidence" value="ECO:0007669"/>
    <property type="project" value="UniProtKB-ARBA"/>
</dbReference>
<dbReference type="Pfam" id="PF00550">
    <property type="entry name" value="PP-binding"/>
    <property type="match status" value="2"/>
</dbReference>
<dbReference type="GO" id="GO:0016874">
    <property type="term" value="F:ligase activity"/>
    <property type="evidence" value="ECO:0007669"/>
    <property type="project" value="UniProtKB-KW"/>
</dbReference>
<evidence type="ECO:0000256" key="4">
    <source>
        <dbReference type="ARBA" id="ARBA00016743"/>
    </source>
</evidence>
<dbReference type="InterPro" id="IPR036736">
    <property type="entry name" value="ACP-like_sf"/>
</dbReference>
<dbReference type="FunFam" id="1.10.1200.10:FF:000016">
    <property type="entry name" value="Non-ribosomal peptide synthase"/>
    <property type="match status" value="1"/>
</dbReference>
<dbReference type="GO" id="GO:0043041">
    <property type="term" value="P:amino acid activation for nonribosomal peptide biosynthetic process"/>
    <property type="evidence" value="ECO:0007669"/>
    <property type="project" value="TreeGrafter"/>
</dbReference>
<evidence type="ECO:0000313" key="14">
    <source>
        <dbReference type="Proteomes" id="UP000466785"/>
    </source>
</evidence>
<dbReference type="PROSITE" id="PS00012">
    <property type="entry name" value="PHOSPHOPANTETHEINE"/>
    <property type="match status" value="1"/>
</dbReference>
<evidence type="ECO:0000256" key="5">
    <source>
        <dbReference type="ARBA" id="ARBA00022450"/>
    </source>
</evidence>
<dbReference type="SMART" id="SM00823">
    <property type="entry name" value="PKS_PP"/>
    <property type="match status" value="2"/>
</dbReference>
<dbReference type="FunFam" id="3.30.559.30:FF:000006">
    <property type="entry name" value="Yersiniabactin polyketide/non-ribosomal peptide synthetase"/>
    <property type="match status" value="1"/>
</dbReference>
<dbReference type="KEGG" id="mpof:MPOR_40360"/>
<dbReference type="PANTHER" id="PTHR45527">
    <property type="entry name" value="NONRIBOSOMAL PEPTIDE SYNTHETASE"/>
    <property type="match status" value="1"/>
</dbReference>
<dbReference type="FunFam" id="3.30.559.10:FF:000023">
    <property type="entry name" value="Non-ribosomal peptide synthetase"/>
    <property type="match status" value="1"/>
</dbReference>
<dbReference type="GO" id="GO:0016787">
    <property type="term" value="F:hydrolase activity"/>
    <property type="evidence" value="ECO:0007669"/>
    <property type="project" value="UniProtKB-KW"/>
</dbReference>
<evidence type="ECO:0000256" key="9">
    <source>
        <dbReference type="ARBA" id="ARBA00022801"/>
    </source>
</evidence>
<dbReference type="Pfam" id="PF00501">
    <property type="entry name" value="AMP-binding"/>
    <property type="match status" value="1"/>
</dbReference>
<dbReference type="InterPro" id="IPR023213">
    <property type="entry name" value="CAT-like_dom_sf"/>
</dbReference>
<organism evidence="13 14">
    <name type="scientific">Mycolicibacterium poriferae</name>
    <dbReference type="NCBI Taxonomy" id="39694"/>
    <lineage>
        <taxon>Bacteria</taxon>
        <taxon>Bacillati</taxon>
        <taxon>Actinomycetota</taxon>
        <taxon>Actinomycetes</taxon>
        <taxon>Mycobacteriales</taxon>
        <taxon>Mycobacteriaceae</taxon>
        <taxon>Mycolicibacterium</taxon>
    </lineage>
</organism>
<dbReference type="GO" id="GO:0031177">
    <property type="term" value="F:phosphopantetheine binding"/>
    <property type="evidence" value="ECO:0007669"/>
    <property type="project" value="InterPro"/>
</dbReference>
<dbReference type="InterPro" id="IPR002464">
    <property type="entry name" value="DNA/RNA_helicase_DEAH_CS"/>
</dbReference>
<dbReference type="InterPro" id="IPR020845">
    <property type="entry name" value="AMP-binding_CS"/>
</dbReference>
<dbReference type="PROSITE" id="PS00690">
    <property type="entry name" value="DEAH_ATP_HELICASE"/>
    <property type="match status" value="1"/>
</dbReference>
<accession>A0A6N4VG92</accession>
<dbReference type="GO" id="GO:0044550">
    <property type="term" value="P:secondary metabolite biosynthetic process"/>
    <property type="evidence" value="ECO:0007669"/>
    <property type="project" value="TreeGrafter"/>
</dbReference>
<dbReference type="EMBL" id="AP022570">
    <property type="protein sequence ID" value="BBX53010.1"/>
    <property type="molecule type" value="Genomic_DNA"/>
</dbReference>
<dbReference type="PANTHER" id="PTHR45527:SF10">
    <property type="entry name" value="PYOCHELIN SYNTHASE PCHF"/>
    <property type="match status" value="1"/>
</dbReference>
<dbReference type="InterPro" id="IPR009081">
    <property type="entry name" value="PP-bd_ACP"/>
</dbReference>
<dbReference type="InterPro" id="IPR006162">
    <property type="entry name" value="Ppantetheine_attach_site"/>
</dbReference>
<evidence type="ECO:0000256" key="1">
    <source>
        <dbReference type="ARBA" id="ARBA00001957"/>
    </source>
</evidence>
<dbReference type="Gene3D" id="3.30.559.10">
    <property type="entry name" value="Chloramphenicol acetyltransferase-like domain"/>
    <property type="match status" value="1"/>
</dbReference>
<comment type="cofactor">
    <cofactor evidence="1">
        <name>pantetheine 4'-phosphate</name>
        <dbReference type="ChEBI" id="CHEBI:47942"/>
    </cofactor>
</comment>